<gene>
    <name evidence="2" type="ORF">ANANG_G00048660</name>
</gene>
<comment type="caution">
    <text evidence="2">The sequence shown here is derived from an EMBL/GenBank/DDBJ whole genome shotgun (WGS) entry which is preliminary data.</text>
</comment>
<dbReference type="Proteomes" id="UP001044222">
    <property type="component" value="Unassembled WGS sequence"/>
</dbReference>
<name>A0A9D3MUY7_ANGAN</name>
<feature type="compositionally biased region" description="Low complexity" evidence="1">
    <location>
        <begin position="90"/>
        <end position="102"/>
    </location>
</feature>
<dbReference type="EMBL" id="JAFIRN010000002">
    <property type="protein sequence ID" value="KAG5855399.1"/>
    <property type="molecule type" value="Genomic_DNA"/>
</dbReference>
<accession>A0A9D3MUY7</accession>
<proteinExistence type="predicted"/>
<evidence type="ECO:0000256" key="1">
    <source>
        <dbReference type="SAM" id="MobiDB-lite"/>
    </source>
</evidence>
<evidence type="ECO:0000313" key="3">
    <source>
        <dbReference type="Proteomes" id="UP001044222"/>
    </source>
</evidence>
<protein>
    <submittedName>
        <fullName evidence="2">Uncharacterized protein</fullName>
    </submittedName>
</protein>
<evidence type="ECO:0000313" key="2">
    <source>
        <dbReference type="EMBL" id="KAG5855399.1"/>
    </source>
</evidence>
<organism evidence="2 3">
    <name type="scientific">Anguilla anguilla</name>
    <name type="common">European freshwater eel</name>
    <name type="synonym">Muraena anguilla</name>
    <dbReference type="NCBI Taxonomy" id="7936"/>
    <lineage>
        <taxon>Eukaryota</taxon>
        <taxon>Metazoa</taxon>
        <taxon>Chordata</taxon>
        <taxon>Craniata</taxon>
        <taxon>Vertebrata</taxon>
        <taxon>Euteleostomi</taxon>
        <taxon>Actinopterygii</taxon>
        <taxon>Neopterygii</taxon>
        <taxon>Teleostei</taxon>
        <taxon>Anguilliformes</taxon>
        <taxon>Anguillidae</taxon>
        <taxon>Anguilla</taxon>
    </lineage>
</organism>
<feature type="compositionally biased region" description="Polar residues" evidence="1">
    <location>
        <begin position="39"/>
        <end position="51"/>
    </location>
</feature>
<keyword evidence="3" id="KW-1185">Reference proteome</keyword>
<feature type="region of interest" description="Disordered" evidence="1">
    <location>
        <begin position="1"/>
        <end position="146"/>
    </location>
</feature>
<reference evidence="2" key="1">
    <citation type="submission" date="2021-01" db="EMBL/GenBank/DDBJ databases">
        <title>A chromosome-scale assembly of European eel, Anguilla anguilla.</title>
        <authorList>
            <person name="Henkel C."/>
            <person name="Jong-Raadsen S.A."/>
            <person name="Dufour S."/>
            <person name="Weltzien F.-A."/>
            <person name="Palstra A.P."/>
            <person name="Pelster B."/>
            <person name="Spaink H.P."/>
            <person name="Van Den Thillart G.E."/>
            <person name="Jansen H."/>
            <person name="Zahm M."/>
            <person name="Klopp C."/>
            <person name="Cedric C."/>
            <person name="Louis A."/>
            <person name="Berthelot C."/>
            <person name="Parey E."/>
            <person name="Roest Crollius H."/>
            <person name="Montfort J."/>
            <person name="Robinson-Rechavi M."/>
            <person name="Bucao C."/>
            <person name="Bouchez O."/>
            <person name="Gislard M."/>
            <person name="Lluch J."/>
            <person name="Milhes M."/>
            <person name="Lampietro C."/>
            <person name="Lopez Roques C."/>
            <person name="Donnadieu C."/>
            <person name="Braasch I."/>
            <person name="Desvignes T."/>
            <person name="Postlethwait J."/>
            <person name="Bobe J."/>
            <person name="Guiguen Y."/>
            <person name="Dirks R."/>
        </authorList>
    </citation>
    <scope>NUCLEOTIDE SEQUENCE</scope>
    <source>
        <strain evidence="2">Tag_6206</strain>
        <tissue evidence="2">Liver</tissue>
    </source>
</reference>
<dbReference type="AlphaFoldDB" id="A0A9D3MUY7"/>
<sequence>MYHPVTVDPSGPQALTVSPEKPCMTDVKCPHSSEDDQLADSTQHSRTTSAGSGFKLPAPSPRCPHTRPHPVKITHLDKSASRTRHGGQGSLALPPADALARARAGERGRGGSAHGVRGFRDSCRGGGSERSGEETGQFTERAGTAA</sequence>